<dbReference type="Proteomes" id="UP000650081">
    <property type="component" value="Unassembled WGS sequence"/>
</dbReference>
<reference evidence="2" key="1">
    <citation type="submission" date="2020-08" db="EMBL/GenBank/DDBJ databases">
        <title>Lewinella bacteria from marine environments.</title>
        <authorList>
            <person name="Zhong Y."/>
        </authorList>
    </citation>
    <scope>NUCLEOTIDE SEQUENCE</scope>
    <source>
        <strain evidence="2">KCTC 42187</strain>
    </source>
</reference>
<keyword evidence="3" id="KW-1185">Reference proteome</keyword>
<evidence type="ECO:0000313" key="3">
    <source>
        <dbReference type="Proteomes" id="UP000650081"/>
    </source>
</evidence>
<evidence type="ECO:0000313" key="2">
    <source>
        <dbReference type="EMBL" id="MBC6992737.1"/>
    </source>
</evidence>
<proteinExistence type="predicted"/>
<keyword evidence="1" id="KW-0472">Membrane</keyword>
<feature type="transmembrane region" description="Helical" evidence="1">
    <location>
        <begin position="106"/>
        <end position="125"/>
    </location>
</feature>
<feature type="transmembrane region" description="Helical" evidence="1">
    <location>
        <begin position="6"/>
        <end position="29"/>
    </location>
</feature>
<feature type="transmembrane region" description="Helical" evidence="1">
    <location>
        <begin position="74"/>
        <end position="94"/>
    </location>
</feature>
<evidence type="ECO:0000256" key="1">
    <source>
        <dbReference type="SAM" id="Phobius"/>
    </source>
</evidence>
<feature type="transmembrane region" description="Helical" evidence="1">
    <location>
        <begin position="145"/>
        <end position="162"/>
    </location>
</feature>
<organism evidence="2 3">
    <name type="scientific">Neolewinella lacunae</name>
    <dbReference type="NCBI Taxonomy" id="1517758"/>
    <lineage>
        <taxon>Bacteria</taxon>
        <taxon>Pseudomonadati</taxon>
        <taxon>Bacteroidota</taxon>
        <taxon>Saprospiria</taxon>
        <taxon>Saprospirales</taxon>
        <taxon>Lewinellaceae</taxon>
        <taxon>Neolewinella</taxon>
    </lineage>
</organism>
<accession>A0A923PLK2</accession>
<sequence>MPALPKIIPVVLMAATLLAAIGIGGLFFLKQSGERRANRLYGTLLVLGGLTQLHFLLDFSGWLLRYPPLRFLPIYFSLWLPVLLFSHVKISLFPRYRFRWTDLKHLVLPIGQTLYFVSIWCFPALRHATGRSFYNPFYGSLEQLLFLAGWPLYVLFSYLYLRRKRRQLQRRSLPRHMWYLRKLLKGCLLFILAYAILSSADFLAYKYYWADLRGLAWYAGIQALSYTVLLLWLCVYGVQVLVWGRKLIASSQG</sequence>
<dbReference type="RefSeq" id="WP_187464876.1">
    <property type="nucleotide sequence ID" value="NZ_JACSIT010000037.1"/>
</dbReference>
<feature type="transmembrane region" description="Helical" evidence="1">
    <location>
        <begin position="217"/>
        <end position="243"/>
    </location>
</feature>
<feature type="transmembrane region" description="Helical" evidence="1">
    <location>
        <begin position="183"/>
        <end position="205"/>
    </location>
</feature>
<name>A0A923PLK2_9BACT</name>
<keyword evidence="1" id="KW-1133">Transmembrane helix</keyword>
<dbReference type="AlphaFoldDB" id="A0A923PLK2"/>
<feature type="transmembrane region" description="Helical" evidence="1">
    <location>
        <begin position="41"/>
        <end position="62"/>
    </location>
</feature>
<gene>
    <name evidence="2" type="ORF">H9S92_01050</name>
</gene>
<dbReference type="EMBL" id="JACSIT010000037">
    <property type="protein sequence ID" value="MBC6992737.1"/>
    <property type="molecule type" value="Genomic_DNA"/>
</dbReference>
<protein>
    <submittedName>
        <fullName evidence="2">Uncharacterized protein</fullName>
    </submittedName>
</protein>
<comment type="caution">
    <text evidence="2">The sequence shown here is derived from an EMBL/GenBank/DDBJ whole genome shotgun (WGS) entry which is preliminary data.</text>
</comment>
<keyword evidence="1" id="KW-0812">Transmembrane</keyword>